<sequence length="205" mass="23958">MPDEFTDPTEHKPESKSLSSPAEEINALPSIDQRYETGLSQIAKEFSDQDRAKELTIVAAQSLKHFFDKEVYGDPELNGIDKLPTYWSYVRFLTWDKLRPHLGHGETEYANHNYSDKFLQDISDEANQISELMPENLKPEEWHFMVRVWSHMLMSDPFLVRQGYITEEGRDHMITHALYAGPSDEMYHSRFSQWRDNLSTGIRES</sequence>
<evidence type="ECO:0000256" key="1">
    <source>
        <dbReference type="SAM" id="MobiDB-lite"/>
    </source>
</evidence>
<dbReference type="EMBL" id="MGGP01000001">
    <property type="protein sequence ID" value="OGM33471.1"/>
    <property type="molecule type" value="Genomic_DNA"/>
</dbReference>
<evidence type="ECO:0000313" key="3">
    <source>
        <dbReference type="Proteomes" id="UP000178870"/>
    </source>
</evidence>
<dbReference type="AlphaFoldDB" id="A0A1F7Z1T4"/>
<organism evidence="2 3">
    <name type="scientific">Candidatus Woesebacteria bacterium RIFCSPHIGHO2_01_FULL_44_21</name>
    <dbReference type="NCBI Taxonomy" id="1802503"/>
    <lineage>
        <taxon>Bacteria</taxon>
        <taxon>Candidatus Woeseibacteriota</taxon>
    </lineage>
</organism>
<name>A0A1F7Z1T4_9BACT</name>
<proteinExistence type="predicted"/>
<comment type="caution">
    <text evidence="2">The sequence shown here is derived from an EMBL/GenBank/DDBJ whole genome shotgun (WGS) entry which is preliminary data.</text>
</comment>
<protein>
    <submittedName>
        <fullName evidence="2">Uncharacterized protein</fullName>
    </submittedName>
</protein>
<evidence type="ECO:0000313" key="2">
    <source>
        <dbReference type="EMBL" id="OGM33471.1"/>
    </source>
</evidence>
<reference evidence="2 3" key="1">
    <citation type="journal article" date="2016" name="Nat. Commun.">
        <title>Thousands of microbial genomes shed light on interconnected biogeochemical processes in an aquifer system.</title>
        <authorList>
            <person name="Anantharaman K."/>
            <person name="Brown C.T."/>
            <person name="Hug L.A."/>
            <person name="Sharon I."/>
            <person name="Castelle C.J."/>
            <person name="Probst A.J."/>
            <person name="Thomas B.C."/>
            <person name="Singh A."/>
            <person name="Wilkins M.J."/>
            <person name="Karaoz U."/>
            <person name="Brodie E.L."/>
            <person name="Williams K.H."/>
            <person name="Hubbard S.S."/>
            <person name="Banfield J.F."/>
        </authorList>
    </citation>
    <scope>NUCLEOTIDE SEQUENCE [LARGE SCALE GENOMIC DNA]</scope>
</reference>
<accession>A0A1F7Z1T4</accession>
<dbReference type="Proteomes" id="UP000178870">
    <property type="component" value="Unassembled WGS sequence"/>
</dbReference>
<gene>
    <name evidence="2" type="ORF">A2803_04725</name>
</gene>
<feature type="region of interest" description="Disordered" evidence="1">
    <location>
        <begin position="1"/>
        <end position="24"/>
    </location>
</feature>